<sequence>MSTANVRMKTVFELHALKGLDDLMRGGLAPLEGARLMDLVRDGLALFEAKPNGLLGEDGLLSCCKTCKLSRGLEFSDRSMAFFSFEWTSRARKLFMFDDEYKVRSERACGGGFSLLLMDRENTSDRKETLRLREGHKDSGNLLPIAFLAVSSIPTYASWTGVEEHDGDCGVQDRLLSTNTTLFEIGDDVVVIILVVFGEEQLLDVGDLYLELTSLVRDWNLVPLFFSAGRNSGLGVSGVSHTPNPFKFGHIEPSSIK</sequence>
<reference evidence="1 2" key="2">
    <citation type="journal article" date="2022" name="Mol. Ecol. Resour.">
        <title>The genomes of chicory, endive, great burdock and yacon provide insights into Asteraceae paleo-polyploidization history and plant inulin production.</title>
        <authorList>
            <person name="Fan W."/>
            <person name="Wang S."/>
            <person name="Wang H."/>
            <person name="Wang A."/>
            <person name="Jiang F."/>
            <person name="Liu H."/>
            <person name="Zhao H."/>
            <person name="Xu D."/>
            <person name="Zhang Y."/>
        </authorList>
    </citation>
    <scope>NUCLEOTIDE SEQUENCE [LARGE SCALE GENOMIC DNA]</scope>
    <source>
        <strain evidence="2">cv. Niubang</strain>
    </source>
</reference>
<dbReference type="Proteomes" id="UP001055879">
    <property type="component" value="Linkage Group LG07"/>
</dbReference>
<protein>
    <submittedName>
        <fullName evidence="1">Uncharacterized protein</fullName>
    </submittedName>
</protein>
<reference evidence="2" key="1">
    <citation type="journal article" date="2022" name="Mol. Ecol. Resour.">
        <title>The genomes of chicory, endive, great burdock and yacon provide insights into Asteraceae palaeo-polyploidization history and plant inulin production.</title>
        <authorList>
            <person name="Fan W."/>
            <person name="Wang S."/>
            <person name="Wang H."/>
            <person name="Wang A."/>
            <person name="Jiang F."/>
            <person name="Liu H."/>
            <person name="Zhao H."/>
            <person name="Xu D."/>
            <person name="Zhang Y."/>
        </authorList>
    </citation>
    <scope>NUCLEOTIDE SEQUENCE [LARGE SCALE GENOMIC DNA]</scope>
    <source>
        <strain evidence="2">cv. Niubang</strain>
    </source>
</reference>
<evidence type="ECO:0000313" key="1">
    <source>
        <dbReference type="EMBL" id="KAI3715052.1"/>
    </source>
</evidence>
<accession>A0ACB9AY21</accession>
<proteinExistence type="predicted"/>
<gene>
    <name evidence="1" type="ORF">L6452_22018</name>
</gene>
<comment type="caution">
    <text evidence="1">The sequence shown here is derived from an EMBL/GenBank/DDBJ whole genome shotgun (WGS) entry which is preliminary data.</text>
</comment>
<organism evidence="1 2">
    <name type="scientific">Arctium lappa</name>
    <name type="common">Greater burdock</name>
    <name type="synonym">Lappa major</name>
    <dbReference type="NCBI Taxonomy" id="4217"/>
    <lineage>
        <taxon>Eukaryota</taxon>
        <taxon>Viridiplantae</taxon>
        <taxon>Streptophyta</taxon>
        <taxon>Embryophyta</taxon>
        <taxon>Tracheophyta</taxon>
        <taxon>Spermatophyta</taxon>
        <taxon>Magnoliopsida</taxon>
        <taxon>eudicotyledons</taxon>
        <taxon>Gunneridae</taxon>
        <taxon>Pentapetalae</taxon>
        <taxon>asterids</taxon>
        <taxon>campanulids</taxon>
        <taxon>Asterales</taxon>
        <taxon>Asteraceae</taxon>
        <taxon>Carduoideae</taxon>
        <taxon>Cardueae</taxon>
        <taxon>Arctiinae</taxon>
        <taxon>Arctium</taxon>
    </lineage>
</organism>
<dbReference type="EMBL" id="CM042053">
    <property type="protein sequence ID" value="KAI3715052.1"/>
    <property type="molecule type" value="Genomic_DNA"/>
</dbReference>
<evidence type="ECO:0000313" key="2">
    <source>
        <dbReference type="Proteomes" id="UP001055879"/>
    </source>
</evidence>
<keyword evidence="2" id="KW-1185">Reference proteome</keyword>
<name>A0ACB9AY21_ARCLA</name>